<feature type="domain" description="Gfo/Idh/MocA-like oxidoreductase N-terminal" evidence="13">
    <location>
        <begin position="207"/>
        <end position="314"/>
    </location>
</feature>
<evidence type="ECO:0000256" key="7">
    <source>
        <dbReference type="ARBA" id="ARBA00022530"/>
    </source>
</evidence>
<keyword evidence="10" id="KW-0539">Nucleus</keyword>
<gene>
    <name evidence="16" type="ORF">J4Q44_G00353280</name>
</gene>
<accession>A0AAN8QFD7</accession>
<evidence type="ECO:0000256" key="12">
    <source>
        <dbReference type="ARBA" id="ARBA00040293"/>
    </source>
</evidence>
<dbReference type="GO" id="GO:0046982">
    <property type="term" value="F:protein heterodimerization activity"/>
    <property type="evidence" value="ECO:0007669"/>
    <property type="project" value="InterPro"/>
</dbReference>
<evidence type="ECO:0000259" key="13">
    <source>
        <dbReference type="Pfam" id="PF01408"/>
    </source>
</evidence>
<proteinExistence type="inferred from homology"/>
<name>A0AAN8QFD7_9TELE</name>
<dbReference type="InterPro" id="IPR035425">
    <property type="entry name" value="CENP-T/H4_C"/>
</dbReference>
<dbReference type="GO" id="GO:0005694">
    <property type="term" value="C:chromosome"/>
    <property type="evidence" value="ECO:0007669"/>
    <property type="project" value="UniProtKB-SubCell"/>
</dbReference>
<keyword evidence="5" id="KW-0158">Chromosome</keyword>
<keyword evidence="8" id="KW-0732">Signal</keyword>
<evidence type="ECO:0000256" key="8">
    <source>
        <dbReference type="ARBA" id="ARBA00022729"/>
    </source>
</evidence>
<protein>
    <recommendedName>
        <fullName evidence="12">Glucose-fructose oxidoreductase domain-containing protein 2</fullName>
    </recommendedName>
</protein>
<dbReference type="PANTHER" id="PTHR43818:SF8">
    <property type="entry name" value="GLUCOSE-FRUCTOSE OXIDOREDUCTASE DOMAIN-CONTAINING PROTEIN 2"/>
    <property type="match status" value="1"/>
</dbReference>
<evidence type="ECO:0000313" key="16">
    <source>
        <dbReference type="EMBL" id="KAK6294498.1"/>
    </source>
</evidence>
<evidence type="ECO:0000256" key="11">
    <source>
        <dbReference type="ARBA" id="ARBA00037474"/>
    </source>
</evidence>
<dbReference type="InterPro" id="IPR050463">
    <property type="entry name" value="Gfo/Idh/MocA_oxidrdct_glycsds"/>
</dbReference>
<dbReference type="AlphaFoldDB" id="A0AAN8QFD7"/>
<dbReference type="InterPro" id="IPR055170">
    <property type="entry name" value="GFO_IDH_MocA-like_dom"/>
</dbReference>
<dbReference type="InterPro" id="IPR000683">
    <property type="entry name" value="Gfo/Idh/MocA-like_OxRdtase_N"/>
</dbReference>
<dbReference type="InterPro" id="IPR009072">
    <property type="entry name" value="Histone-fold"/>
</dbReference>
<keyword evidence="6" id="KW-0964">Secreted</keyword>
<evidence type="ECO:0000256" key="2">
    <source>
        <dbReference type="ARBA" id="ARBA00004286"/>
    </source>
</evidence>
<dbReference type="CDD" id="cd22920">
    <property type="entry name" value="HFD_CENP-T"/>
    <property type="match status" value="1"/>
</dbReference>
<comment type="function">
    <text evidence="11">Promotes matrix assembly.</text>
</comment>
<keyword evidence="9" id="KW-0560">Oxidoreductase</keyword>
<evidence type="ECO:0000256" key="4">
    <source>
        <dbReference type="ARBA" id="ARBA00010928"/>
    </source>
</evidence>
<dbReference type="PANTHER" id="PTHR43818">
    <property type="entry name" value="BCDNA.GH03377"/>
    <property type="match status" value="1"/>
</dbReference>
<evidence type="ECO:0000256" key="1">
    <source>
        <dbReference type="ARBA" id="ARBA00004123"/>
    </source>
</evidence>
<dbReference type="SUPFAM" id="SSF55347">
    <property type="entry name" value="Glyceraldehyde-3-phosphate dehydrogenase-like, C-terminal domain"/>
    <property type="match status" value="1"/>
</dbReference>
<sequence>MKTPVREKRNALPIDPLATPTVLKNLQPSVSAGAAAALKPKAVRGKRAGSAKKDPGLPKSYIMSVFKHFAKTKVSTDVYPVLKEIMERYFDRLADDLETFAAHAKRKTIEVEDVELLMRRQGFVTDSMPVNVLIEKYLPMESRKLLIPVATSALGGSKVIELSEGNSRRSHCERRVVGVGQRWDACVSVWCRPDIQWRGVAAMLPGVGVFGTGSTARVLVPLLRGEGFEVRALWGRSEEEACALAQELGIPFHTSQSDDVLLHPDVDLVCIYISPPLTRQIAVKALGIGKNVVCEKAATAVDAFKMVTAARYYPQLLSIVGNALRFLPAFVAMRQLLAEGYVGELQVCDARVYGPSLLDQSYGWTCEELMGGGGLHTVGSTLVDLLSHLTGARAMRVHGLLRTFVRQNGAIRGIRRVTSDDFCFFQMLMGGSHSGSGAGTGTGSGVCCTVTLNFNMPGAFVHEVMVVGSAGRLIARGTELYGQRNGGNGEELLLGDSGGMGQEVKDVPLPHLRGLGSMVTALKYAFQAQEERRSWARGPVAMASTFEDGLYVQTVVEAVKRSSRSGEWESVEVMTQEPDPNQNLCEALQRNKN</sequence>
<evidence type="ECO:0000256" key="3">
    <source>
        <dbReference type="ARBA" id="ARBA00004498"/>
    </source>
</evidence>
<dbReference type="Gene3D" id="3.40.50.720">
    <property type="entry name" value="NAD(P)-binding Rossmann-like Domain"/>
    <property type="match status" value="1"/>
</dbReference>
<dbReference type="SUPFAM" id="SSF51735">
    <property type="entry name" value="NAD(P)-binding Rossmann-fold domains"/>
    <property type="match status" value="1"/>
</dbReference>
<dbReference type="Gene3D" id="3.30.360.10">
    <property type="entry name" value="Dihydrodipicolinate Reductase, domain 2"/>
    <property type="match status" value="1"/>
</dbReference>
<evidence type="ECO:0000256" key="9">
    <source>
        <dbReference type="ARBA" id="ARBA00023002"/>
    </source>
</evidence>
<dbReference type="GO" id="GO:0016491">
    <property type="term" value="F:oxidoreductase activity"/>
    <property type="evidence" value="ECO:0007669"/>
    <property type="project" value="UniProtKB-KW"/>
</dbReference>
<dbReference type="GO" id="GO:0005634">
    <property type="term" value="C:nucleus"/>
    <property type="evidence" value="ECO:0007669"/>
    <property type="project" value="UniProtKB-SubCell"/>
</dbReference>
<comment type="caution">
    <text evidence="16">The sequence shown here is derived from an EMBL/GenBank/DDBJ whole genome shotgun (WGS) entry which is preliminary data.</text>
</comment>
<reference evidence="16 17" key="1">
    <citation type="submission" date="2021-04" db="EMBL/GenBank/DDBJ databases">
        <authorList>
            <person name="De Guttry C."/>
            <person name="Zahm M."/>
            <person name="Klopp C."/>
            <person name="Cabau C."/>
            <person name="Louis A."/>
            <person name="Berthelot C."/>
            <person name="Parey E."/>
            <person name="Roest Crollius H."/>
            <person name="Montfort J."/>
            <person name="Robinson-Rechavi M."/>
            <person name="Bucao C."/>
            <person name="Bouchez O."/>
            <person name="Gislard M."/>
            <person name="Lluch J."/>
            <person name="Milhes M."/>
            <person name="Lampietro C."/>
            <person name="Lopez Roques C."/>
            <person name="Donnadieu C."/>
            <person name="Braasch I."/>
            <person name="Desvignes T."/>
            <person name="Postlethwait J."/>
            <person name="Bobe J."/>
            <person name="Wedekind C."/>
            <person name="Guiguen Y."/>
        </authorList>
    </citation>
    <scope>NUCLEOTIDE SEQUENCE [LARGE SCALE GENOMIC DNA]</scope>
    <source>
        <strain evidence="16">Cs_M1</strain>
        <tissue evidence="16">Blood</tissue>
    </source>
</reference>
<dbReference type="InterPro" id="IPR036291">
    <property type="entry name" value="NAD(P)-bd_dom_sf"/>
</dbReference>
<evidence type="ECO:0000313" key="17">
    <source>
        <dbReference type="Proteomes" id="UP001356427"/>
    </source>
</evidence>
<evidence type="ECO:0000256" key="5">
    <source>
        <dbReference type="ARBA" id="ARBA00022454"/>
    </source>
</evidence>
<dbReference type="Pfam" id="PF01408">
    <property type="entry name" value="GFO_IDH_MocA"/>
    <property type="match status" value="1"/>
</dbReference>
<evidence type="ECO:0000259" key="14">
    <source>
        <dbReference type="Pfam" id="PF15511"/>
    </source>
</evidence>
<dbReference type="GO" id="GO:0000166">
    <property type="term" value="F:nucleotide binding"/>
    <property type="evidence" value="ECO:0007669"/>
    <property type="project" value="InterPro"/>
</dbReference>
<feature type="domain" description="GFO/IDH/MocA-like oxidoreductase" evidence="15">
    <location>
        <begin position="330"/>
        <end position="473"/>
    </location>
</feature>
<evidence type="ECO:0000256" key="6">
    <source>
        <dbReference type="ARBA" id="ARBA00022525"/>
    </source>
</evidence>
<dbReference type="Proteomes" id="UP001356427">
    <property type="component" value="Unassembled WGS sequence"/>
</dbReference>
<dbReference type="EMBL" id="JAGTTL010000035">
    <property type="protein sequence ID" value="KAK6294498.1"/>
    <property type="molecule type" value="Genomic_DNA"/>
</dbReference>
<keyword evidence="17" id="KW-1185">Reference proteome</keyword>
<dbReference type="Pfam" id="PF22725">
    <property type="entry name" value="GFO_IDH_MocA_C3"/>
    <property type="match status" value="1"/>
</dbReference>
<dbReference type="SUPFAM" id="SSF47113">
    <property type="entry name" value="Histone-fold"/>
    <property type="match status" value="1"/>
</dbReference>
<keyword evidence="7" id="KW-0272">Extracellular matrix</keyword>
<comment type="similarity">
    <text evidence="4">Belongs to the Gfo/Idh/MocA family.</text>
</comment>
<organism evidence="16 17">
    <name type="scientific">Coregonus suidteri</name>
    <dbReference type="NCBI Taxonomy" id="861788"/>
    <lineage>
        <taxon>Eukaryota</taxon>
        <taxon>Metazoa</taxon>
        <taxon>Chordata</taxon>
        <taxon>Craniata</taxon>
        <taxon>Vertebrata</taxon>
        <taxon>Euteleostomi</taxon>
        <taxon>Actinopterygii</taxon>
        <taxon>Neopterygii</taxon>
        <taxon>Teleostei</taxon>
        <taxon>Protacanthopterygii</taxon>
        <taxon>Salmoniformes</taxon>
        <taxon>Salmonidae</taxon>
        <taxon>Coregoninae</taxon>
        <taxon>Coregonus</taxon>
    </lineage>
</organism>
<evidence type="ECO:0000256" key="10">
    <source>
        <dbReference type="ARBA" id="ARBA00023242"/>
    </source>
</evidence>
<feature type="domain" description="CENP-T/Histone H4 histone fold" evidence="14">
    <location>
        <begin position="52"/>
        <end position="149"/>
    </location>
</feature>
<dbReference type="Pfam" id="PF15511">
    <property type="entry name" value="CENP-T_C"/>
    <property type="match status" value="1"/>
</dbReference>
<dbReference type="Gene3D" id="1.10.20.10">
    <property type="entry name" value="Histone, subunit A"/>
    <property type="match status" value="1"/>
</dbReference>
<comment type="subcellular location">
    <subcellularLocation>
        <location evidence="2">Chromosome</location>
    </subcellularLocation>
    <subcellularLocation>
        <location evidence="1">Nucleus</location>
    </subcellularLocation>
    <subcellularLocation>
        <location evidence="3">Secreted</location>
        <location evidence="3">Extracellular space</location>
        <location evidence="3">Extracellular matrix</location>
    </subcellularLocation>
</comment>
<evidence type="ECO:0000259" key="15">
    <source>
        <dbReference type="Pfam" id="PF22725"/>
    </source>
</evidence>